<evidence type="ECO:0000256" key="1">
    <source>
        <dbReference type="SAM" id="Coils"/>
    </source>
</evidence>
<keyword evidence="4" id="KW-1185">Reference proteome</keyword>
<feature type="domain" description="BD-FAE-like" evidence="2">
    <location>
        <begin position="88"/>
        <end position="227"/>
    </location>
</feature>
<dbReference type="AlphaFoldDB" id="A0A2U2XGI8"/>
<name>A0A2U2XGI8_9FLAO</name>
<sequence>MKLTNMVYQGANGRNSQIDFEAPDSFEYTDIVVFIHGYKGYKDWGAWNLVQQYFVSNGMGFCKFNMSHNGGTVDEGIDFPDLEAFSLNRYTYEVEDLKHALDWLEQKVDLKNKRIHLIGHSRGGGIAILSAKDPRVSSVTTWASISDIGTRFPKGETLDNWREKGFYTVRNSRTEQDMPHQFVLYEDWLENKDELDIEKCARNIKVPTFHIHGDADDSVSITESEALGLWTEGKLIIINKANHTFNTYQPYTEEEMPNKLHEACVLTFQFIENQEKGE</sequence>
<dbReference type="OrthoDB" id="9808543at2"/>
<dbReference type="InterPro" id="IPR029058">
    <property type="entry name" value="AB_hydrolase_fold"/>
</dbReference>
<dbReference type="SUPFAM" id="SSF53474">
    <property type="entry name" value="alpha/beta-Hydrolases"/>
    <property type="match status" value="1"/>
</dbReference>
<feature type="coiled-coil region" evidence="1">
    <location>
        <begin position="87"/>
        <end position="114"/>
    </location>
</feature>
<keyword evidence="3" id="KW-0378">Hydrolase</keyword>
<dbReference type="RefSeq" id="WP_109357996.1">
    <property type="nucleotide sequence ID" value="NZ_QFRJ01000001.1"/>
</dbReference>
<evidence type="ECO:0000313" key="4">
    <source>
        <dbReference type="Proteomes" id="UP000245370"/>
    </source>
</evidence>
<reference evidence="3 4" key="1">
    <citation type="submission" date="2018-05" db="EMBL/GenBank/DDBJ databases">
        <title>Brumimicrobium oceani sp. nov., isolated from coastal sediment.</title>
        <authorList>
            <person name="Kou Y."/>
        </authorList>
    </citation>
    <scope>NUCLEOTIDE SEQUENCE [LARGE SCALE GENOMIC DNA]</scope>
    <source>
        <strain evidence="3 4">C305</strain>
    </source>
</reference>
<dbReference type="EMBL" id="QFRJ01000001">
    <property type="protein sequence ID" value="PWH86918.1"/>
    <property type="molecule type" value="Genomic_DNA"/>
</dbReference>
<proteinExistence type="predicted"/>
<comment type="caution">
    <text evidence="3">The sequence shown here is derived from an EMBL/GenBank/DDBJ whole genome shotgun (WGS) entry which is preliminary data.</text>
</comment>
<reference evidence="3 4" key="2">
    <citation type="submission" date="2018-05" db="EMBL/GenBank/DDBJ databases">
        <authorList>
            <person name="Lanie J.A."/>
            <person name="Ng W.-L."/>
            <person name="Kazmierczak K.M."/>
            <person name="Andrzejewski T.M."/>
            <person name="Davidsen T.M."/>
            <person name="Wayne K.J."/>
            <person name="Tettelin H."/>
            <person name="Glass J.I."/>
            <person name="Rusch D."/>
            <person name="Podicherti R."/>
            <person name="Tsui H.-C.T."/>
            <person name="Winkler M.E."/>
        </authorList>
    </citation>
    <scope>NUCLEOTIDE SEQUENCE [LARGE SCALE GENOMIC DNA]</scope>
    <source>
        <strain evidence="3 4">C305</strain>
    </source>
</reference>
<dbReference type="Pfam" id="PF20434">
    <property type="entry name" value="BD-FAE"/>
    <property type="match status" value="1"/>
</dbReference>
<evidence type="ECO:0000259" key="2">
    <source>
        <dbReference type="Pfam" id="PF20434"/>
    </source>
</evidence>
<evidence type="ECO:0000313" key="3">
    <source>
        <dbReference type="EMBL" id="PWH86918.1"/>
    </source>
</evidence>
<protein>
    <submittedName>
        <fullName evidence="3">Alpha/beta hydrolase</fullName>
    </submittedName>
</protein>
<dbReference type="Proteomes" id="UP000245370">
    <property type="component" value="Unassembled WGS sequence"/>
</dbReference>
<dbReference type="GO" id="GO:0016787">
    <property type="term" value="F:hydrolase activity"/>
    <property type="evidence" value="ECO:0007669"/>
    <property type="project" value="UniProtKB-KW"/>
</dbReference>
<organism evidence="3 4">
    <name type="scientific">Brumimicrobium oceani</name>
    <dbReference type="NCBI Taxonomy" id="2100725"/>
    <lineage>
        <taxon>Bacteria</taxon>
        <taxon>Pseudomonadati</taxon>
        <taxon>Bacteroidota</taxon>
        <taxon>Flavobacteriia</taxon>
        <taxon>Flavobacteriales</taxon>
        <taxon>Crocinitomicaceae</taxon>
        <taxon>Brumimicrobium</taxon>
    </lineage>
</organism>
<dbReference type="InterPro" id="IPR049492">
    <property type="entry name" value="BD-FAE-like_dom"/>
</dbReference>
<gene>
    <name evidence="3" type="ORF">DIT68_01265</name>
</gene>
<keyword evidence="1" id="KW-0175">Coiled coil</keyword>
<accession>A0A2U2XGI8</accession>
<dbReference type="Gene3D" id="3.40.50.1820">
    <property type="entry name" value="alpha/beta hydrolase"/>
    <property type="match status" value="1"/>
</dbReference>